<evidence type="ECO:0000313" key="4">
    <source>
        <dbReference type="EMBL" id="CAI5443742.1"/>
    </source>
</evidence>
<evidence type="ECO:0000313" key="5">
    <source>
        <dbReference type="Proteomes" id="UP001152747"/>
    </source>
</evidence>
<keyword evidence="5" id="KW-1185">Reference proteome</keyword>
<feature type="transmembrane region" description="Helical" evidence="1">
    <location>
        <begin position="324"/>
        <end position="345"/>
    </location>
</feature>
<dbReference type="Pfam" id="PF19040">
    <property type="entry name" value="SGNH"/>
    <property type="match status" value="1"/>
</dbReference>
<dbReference type="PANTHER" id="PTHR23028">
    <property type="entry name" value="ACETYLTRANSFERASE"/>
    <property type="match status" value="1"/>
</dbReference>
<feature type="transmembrane region" description="Helical" evidence="1">
    <location>
        <begin position="294"/>
        <end position="312"/>
    </location>
</feature>
<keyword evidence="1" id="KW-0472">Membrane</keyword>
<dbReference type="GO" id="GO:0016020">
    <property type="term" value="C:membrane"/>
    <property type="evidence" value="ECO:0007669"/>
    <property type="project" value="TreeGrafter"/>
</dbReference>
<dbReference type="Pfam" id="PF01757">
    <property type="entry name" value="Acyl_transf_3"/>
    <property type="match status" value="1"/>
</dbReference>
<feature type="transmembrane region" description="Helical" evidence="1">
    <location>
        <begin position="357"/>
        <end position="374"/>
    </location>
</feature>
<organism evidence="4 5">
    <name type="scientific">Caenorhabditis angaria</name>
    <dbReference type="NCBI Taxonomy" id="860376"/>
    <lineage>
        <taxon>Eukaryota</taxon>
        <taxon>Metazoa</taxon>
        <taxon>Ecdysozoa</taxon>
        <taxon>Nematoda</taxon>
        <taxon>Chromadorea</taxon>
        <taxon>Rhabditida</taxon>
        <taxon>Rhabditina</taxon>
        <taxon>Rhabditomorpha</taxon>
        <taxon>Rhabditoidea</taxon>
        <taxon>Rhabditidae</taxon>
        <taxon>Peloderinae</taxon>
        <taxon>Caenorhabditis</taxon>
    </lineage>
</organism>
<dbReference type="InterPro" id="IPR043968">
    <property type="entry name" value="SGNH"/>
</dbReference>
<feature type="transmembrane region" description="Helical" evidence="1">
    <location>
        <begin position="30"/>
        <end position="50"/>
    </location>
</feature>
<feature type="transmembrane region" description="Helical" evidence="1">
    <location>
        <begin position="71"/>
        <end position="93"/>
    </location>
</feature>
<evidence type="ECO:0000256" key="1">
    <source>
        <dbReference type="SAM" id="Phobius"/>
    </source>
</evidence>
<feature type="transmembrane region" description="Helical" evidence="1">
    <location>
        <begin position="266"/>
        <end position="282"/>
    </location>
</feature>
<dbReference type="GO" id="GO:0016747">
    <property type="term" value="F:acyltransferase activity, transferring groups other than amino-acyl groups"/>
    <property type="evidence" value="ECO:0007669"/>
    <property type="project" value="InterPro"/>
</dbReference>
<proteinExistence type="predicted"/>
<sequence>MKRLDLQGIRGIAILAVLGFHFFPKIFSNGYLGVDQFFVLSGFLMCMLLSKSEKTEQSTLSMIQNFYIRRFRRILPLYYLIIFISLIFLYAIFPDSAIVINEKSAKQAMIFLSNRLKTDEESYFEMLSIAVDIFTHTWSLSVEIQFYLLAPLIFLIPSRIASMVYLSIGSLIYFYYLPPSFAFLNVFSRIWQFLAGMMAFILCCQNSMQENAYKLLEECEDIVENEKSDNSKNPLRFFKPCSKISMALTVSVIFVNFNMLTLPADIVRPIATFLTTAIIIFSNSENNKLLSNNILTYIGDISYSLYLIHWPIYAYWKLTQNENILMLIIAIILSIASAALVYNYFEKWYTVLSNRNVAILTVILMTGNVIILNHETINEHIENQKNLHNFTSLDGIIENMTLEDAKAINYKWNTHDTENLIIKACNYSSTPPLSWCNITGLDQNDEKKYKIMVLGNSWAANHANLFHQECGHKARIMLIGAKYGCEPFYPSLKLDRCQKDIDDFKKHIEEFQPDYAFHITRHISYGEPFRKAGDFVNDEIYNIMLDNLQFYTKYIKKKFYILDAIPRINGDMGKLVEFMKINLTLLDIDNKITDLQFYETARVRYHQLVKDCGEQCELFDYAPKFYRNSTKHWRFFDDRGFEYMTTINHLSFHGLELVRDVLRDICRKL</sequence>
<dbReference type="Proteomes" id="UP001152747">
    <property type="component" value="Unassembled WGS sequence"/>
</dbReference>
<protein>
    <recommendedName>
        <fullName evidence="6">Acyl_transf_3 domain-containing protein</fullName>
    </recommendedName>
</protein>
<dbReference type="AlphaFoldDB" id="A0A9P1IID7"/>
<comment type="caution">
    <text evidence="4">The sequence shown here is derived from an EMBL/GenBank/DDBJ whole genome shotgun (WGS) entry which is preliminary data.</text>
</comment>
<evidence type="ECO:0000259" key="3">
    <source>
        <dbReference type="Pfam" id="PF19040"/>
    </source>
</evidence>
<dbReference type="InterPro" id="IPR050879">
    <property type="entry name" value="Acyltransferase_3"/>
</dbReference>
<evidence type="ECO:0008006" key="6">
    <source>
        <dbReference type="Google" id="ProtNLM"/>
    </source>
</evidence>
<keyword evidence="1" id="KW-1133">Transmembrane helix</keyword>
<dbReference type="PANTHER" id="PTHR23028:SF127">
    <property type="entry name" value="ACYL_TRANSF_3 DOMAIN-CONTAINING PROTEIN-RELATED"/>
    <property type="match status" value="1"/>
</dbReference>
<gene>
    <name evidence="4" type="ORF">CAMP_LOCUS6379</name>
</gene>
<feature type="transmembrane region" description="Helical" evidence="1">
    <location>
        <begin position="7"/>
        <end position="24"/>
    </location>
</feature>
<name>A0A9P1IID7_9PELO</name>
<keyword evidence="1" id="KW-0812">Transmembrane</keyword>
<dbReference type="GO" id="GO:0000271">
    <property type="term" value="P:polysaccharide biosynthetic process"/>
    <property type="evidence" value="ECO:0007669"/>
    <property type="project" value="TreeGrafter"/>
</dbReference>
<dbReference type="InterPro" id="IPR002656">
    <property type="entry name" value="Acyl_transf_3_dom"/>
</dbReference>
<accession>A0A9P1IID7</accession>
<feature type="domain" description="Acyltransferase 3" evidence="2">
    <location>
        <begin position="5"/>
        <end position="342"/>
    </location>
</feature>
<reference evidence="4" key="1">
    <citation type="submission" date="2022-11" db="EMBL/GenBank/DDBJ databases">
        <authorList>
            <person name="Kikuchi T."/>
        </authorList>
    </citation>
    <scope>NUCLEOTIDE SEQUENCE</scope>
    <source>
        <strain evidence="4">PS1010</strain>
    </source>
</reference>
<feature type="domain" description="SGNH" evidence="3">
    <location>
        <begin position="425"/>
        <end position="663"/>
    </location>
</feature>
<dbReference type="EMBL" id="CANHGI010000002">
    <property type="protein sequence ID" value="CAI5443742.1"/>
    <property type="molecule type" value="Genomic_DNA"/>
</dbReference>
<evidence type="ECO:0000259" key="2">
    <source>
        <dbReference type="Pfam" id="PF01757"/>
    </source>
</evidence>